<dbReference type="EMBL" id="OZ035831">
    <property type="protein sequence ID" value="CAL1615976.1"/>
    <property type="molecule type" value="Genomic_DNA"/>
</dbReference>
<accession>A0AAV2MSI3</accession>
<proteinExistence type="predicted"/>
<evidence type="ECO:0000313" key="1">
    <source>
        <dbReference type="EMBL" id="CAL1615976.1"/>
    </source>
</evidence>
<organism evidence="1 2">
    <name type="scientific">Knipowitschia caucasica</name>
    <name type="common">Caucasian dwarf goby</name>
    <name type="synonym">Pomatoschistus caucasicus</name>
    <dbReference type="NCBI Taxonomy" id="637954"/>
    <lineage>
        <taxon>Eukaryota</taxon>
        <taxon>Metazoa</taxon>
        <taxon>Chordata</taxon>
        <taxon>Craniata</taxon>
        <taxon>Vertebrata</taxon>
        <taxon>Euteleostomi</taxon>
        <taxon>Actinopterygii</taxon>
        <taxon>Neopterygii</taxon>
        <taxon>Teleostei</taxon>
        <taxon>Neoteleostei</taxon>
        <taxon>Acanthomorphata</taxon>
        <taxon>Gobiaria</taxon>
        <taxon>Gobiiformes</taxon>
        <taxon>Gobioidei</taxon>
        <taxon>Gobiidae</taxon>
        <taxon>Gobiinae</taxon>
        <taxon>Knipowitschia</taxon>
    </lineage>
</organism>
<protein>
    <submittedName>
        <fullName evidence="1">Uncharacterized protein</fullName>
    </submittedName>
</protein>
<dbReference type="Proteomes" id="UP001497482">
    <property type="component" value="Chromosome 9"/>
</dbReference>
<evidence type="ECO:0000313" key="2">
    <source>
        <dbReference type="Proteomes" id="UP001497482"/>
    </source>
</evidence>
<reference evidence="1 2" key="1">
    <citation type="submission" date="2024-04" db="EMBL/GenBank/DDBJ databases">
        <authorList>
            <person name="Waldvogel A.-M."/>
            <person name="Schoenle A."/>
        </authorList>
    </citation>
    <scope>NUCLEOTIDE SEQUENCE [LARGE SCALE GENOMIC DNA]</scope>
</reference>
<dbReference type="AlphaFoldDB" id="A0AAV2MSI3"/>
<sequence>MKTQLLRRNEGGAGNNTHKVKSIPQHLLCVLHAPCGAVLDFGCFQSTSRRLVSSSRHALSHLSRSPHQAGVSPLLLPFHFLLLLFCPSSKSIQNQPNPASGKPAPTRLHPPYKLKQILD</sequence>
<name>A0AAV2MSI3_KNICA</name>
<keyword evidence="2" id="KW-1185">Reference proteome</keyword>
<gene>
    <name evidence="1" type="ORF">KC01_LOCUS41828</name>
</gene>